<dbReference type="InterPro" id="IPR041682">
    <property type="entry name" value="AAA_14"/>
</dbReference>
<evidence type="ECO:0000313" key="2">
    <source>
        <dbReference type="EMBL" id="TWJ19295.1"/>
    </source>
</evidence>
<dbReference type="EMBL" id="VLLN01000010">
    <property type="protein sequence ID" value="TWJ19295.1"/>
    <property type="molecule type" value="Genomic_DNA"/>
</dbReference>
<dbReference type="AlphaFoldDB" id="A0A562VN19"/>
<feature type="domain" description="AAA+ ATPase" evidence="1">
    <location>
        <begin position="17"/>
        <end position="138"/>
    </location>
</feature>
<dbReference type="SUPFAM" id="SSF52540">
    <property type="entry name" value="P-loop containing nucleoside triphosphate hydrolases"/>
    <property type="match status" value="1"/>
</dbReference>
<organism evidence="2 3">
    <name type="scientific">Geobacter argillaceus</name>
    <dbReference type="NCBI Taxonomy" id="345631"/>
    <lineage>
        <taxon>Bacteria</taxon>
        <taxon>Pseudomonadati</taxon>
        <taxon>Thermodesulfobacteriota</taxon>
        <taxon>Desulfuromonadia</taxon>
        <taxon>Geobacterales</taxon>
        <taxon>Geobacteraceae</taxon>
        <taxon>Geobacter</taxon>
    </lineage>
</organism>
<dbReference type="InterPro" id="IPR003593">
    <property type="entry name" value="AAA+_ATPase"/>
</dbReference>
<dbReference type="RefSeq" id="WP_145021997.1">
    <property type="nucleotide sequence ID" value="NZ_VLLN01000010.1"/>
</dbReference>
<dbReference type="PANTHER" id="PTHR43566:SF1">
    <property type="entry name" value="AAA+ ATPASE DOMAIN-CONTAINING PROTEIN"/>
    <property type="match status" value="1"/>
</dbReference>
<dbReference type="Gene3D" id="3.40.50.300">
    <property type="entry name" value="P-loop containing nucleotide triphosphate hydrolases"/>
    <property type="match status" value="1"/>
</dbReference>
<gene>
    <name evidence="2" type="ORF">JN12_01986</name>
</gene>
<accession>A0A562VN19</accession>
<evidence type="ECO:0000259" key="1">
    <source>
        <dbReference type="SMART" id="SM00382"/>
    </source>
</evidence>
<dbReference type="OrthoDB" id="9771844at2"/>
<dbReference type="Pfam" id="PF13173">
    <property type="entry name" value="AAA_14"/>
    <property type="match status" value="1"/>
</dbReference>
<dbReference type="PANTHER" id="PTHR43566">
    <property type="entry name" value="CONSERVED PROTEIN"/>
    <property type="match status" value="1"/>
</dbReference>
<name>A0A562VN19_9BACT</name>
<dbReference type="Pfam" id="PF13635">
    <property type="entry name" value="DUF4143"/>
    <property type="match status" value="1"/>
</dbReference>
<dbReference type="InterPro" id="IPR027417">
    <property type="entry name" value="P-loop_NTPase"/>
</dbReference>
<sequence length="385" mass="44124">MYIAQIQLANLKTTLSPGKVVVIYGARRTGKTTLVKEFLKAETDPYLLVSGEDITIQGFLSCQSVEKLKAFVGSNRLLVVDEAQKVRNIGLNLKLIVDHIPDIRIIATGSSSFDLARNIGEPLTGRKTTLIQYPLAQLEIGTIEQHHETVARLEHRLVYGSYPEVVLMEDNKAREQYLKEIVSSYLYKDILELEGIRQSAKIGRLLQLIAFRIGKEVSYTELGASLGMSKNTVDNYLDLLEKAFVIQRLGGFSRNLRSEVTKNSRYYFVDNGVRNALINNFNPVDLRNDVGELWENYLVIERMKRQEYLREPANNYFWRTYTKKELDLVEERNGKLYGYEMKWGKARPRPPREWTTAYPDASWQLINRDNYLEFIAGSPGKGDVP</sequence>
<dbReference type="Proteomes" id="UP000319449">
    <property type="component" value="Unassembled WGS sequence"/>
</dbReference>
<dbReference type="SMART" id="SM00382">
    <property type="entry name" value="AAA"/>
    <property type="match status" value="1"/>
</dbReference>
<keyword evidence="3" id="KW-1185">Reference proteome</keyword>
<protein>
    <recommendedName>
        <fullName evidence="1">AAA+ ATPase domain-containing protein</fullName>
    </recommendedName>
</protein>
<proteinExistence type="predicted"/>
<evidence type="ECO:0000313" key="3">
    <source>
        <dbReference type="Proteomes" id="UP000319449"/>
    </source>
</evidence>
<reference evidence="2 3" key="1">
    <citation type="submission" date="2019-07" db="EMBL/GenBank/DDBJ databases">
        <title>Genomic Encyclopedia of Archaeal and Bacterial Type Strains, Phase II (KMG-II): from individual species to whole genera.</title>
        <authorList>
            <person name="Goeker M."/>
        </authorList>
    </citation>
    <scope>NUCLEOTIDE SEQUENCE [LARGE SCALE GENOMIC DNA]</scope>
    <source>
        <strain evidence="2 3">ATCC BAA-1139</strain>
    </source>
</reference>
<dbReference type="InterPro" id="IPR025420">
    <property type="entry name" value="DUF4143"/>
</dbReference>
<comment type="caution">
    <text evidence="2">The sequence shown here is derived from an EMBL/GenBank/DDBJ whole genome shotgun (WGS) entry which is preliminary data.</text>
</comment>